<dbReference type="HOGENOM" id="CLU_026673_29_1_1"/>
<dbReference type="OrthoDB" id="809632at2759"/>
<name>A0A0C9U497_SPHS4</name>
<dbReference type="Gene3D" id="3.90.180.10">
    <property type="entry name" value="Medium-chain alcohol dehydrogenases, catalytic domain"/>
    <property type="match status" value="1"/>
</dbReference>
<dbReference type="Pfam" id="PF00107">
    <property type="entry name" value="ADH_zinc_N"/>
    <property type="match status" value="1"/>
</dbReference>
<evidence type="ECO:0000259" key="2">
    <source>
        <dbReference type="SMART" id="SM00829"/>
    </source>
</evidence>
<dbReference type="SUPFAM" id="SSF51735">
    <property type="entry name" value="NAD(P)-binding Rossmann-fold domains"/>
    <property type="match status" value="1"/>
</dbReference>
<protein>
    <recommendedName>
        <fullName evidence="2">Enoyl reductase (ER) domain-containing protein</fullName>
    </recommendedName>
</protein>
<gene>
    <name evidence="3" type="ORF">M422DRAFT_784418</name>
</gene>
<dbReference type="FunFam" id="3.40.50.720:FF:000121">
    <property type="entry name" value="Prostaglandin reductase 2"/>
    <property type="match status" value="1"/>
</dbReference>
<evidence type="ECO:0000313" key="3">
    <source>
        <dbReference type="EMBL" id="KIJ29059.1"/>
    </source>
</evidence>
<dbReference type="InterPro" id="IPR011032">
    <property type="entry name" value="GroES-like_sf"/>
</dbReference>
<dbReference type="InterPro" id="IPR045010">
    <property type="entry name" value="MDR_fam"/>
</dbReference>
<dbReference type="Pfam" id="PF16884">
    <property type="entry name" value="ADH_N_2"/>
    <property type="match status" value="1"/>
</dbReference>
<dbReference type="GO" id="GO:0016628">
    <property type="term" value="F:oxidoreductase activity, acting on the CH-CH group of donors, NAD or NADP as acceptor"/>
    <property type="evidence" value="ECO:0007669"/>
    <property type="project" value="InterPro"/>
</dbReference>
<dbReference type="EMBL" id="KN837291">
    <property type="protein sequence ID" value="KIJ29059.1"/>
    <property type="molecule type" value="Genomic_DNA"/>
</dbReference>
<dbReference type="SMART" id="SM00829">
    <property type="entry name" value="PKS_ER"/>
    <property type="match status" value="1"/>
</dbReference>
<accession>A0A0C9U497</accession>
<dbReference type="PANTHER" id="PTHR43205:SF7">
    <property type="entry name" value="PROSTAGLANDIN REDUCTASE 1"/>
    <property type="match status" value="1"/>
</dbReference>
<dbReference type="Proteomes" id="UP000054279">
    <property type="component" value="Unassembled WGS sequence"/>
</dbReference>
<dbReference type="InterPro" id="IPR020843">
    <property type="entry name" value="ER"/>
</dbReference>
<feature type="domain" description="Enoyl reductase (ER)" evidence="2">
    <location>
        <begin position="29"/>
        <end position="339"/>
    </location>
</feature>
<dbReference type="PANTHER" id="PTHR43205">
    <property type="entry name" value="PROSTAGLANDIN REDUCTASE"/>
    <property type="match status" value="1"/>
</dbReference>
<proteinExistence type="predicted"/>
<evidence type="ECO:0000313" key="4">
    <source>
        <dbReference type="Proteomes" id="UP000054279"/>
    </source>
</evidence>
<dbReference type="CDD" id="cd05288">
    <property type="entry name" value="PGDH"/>
    <property type="match status" value="1"/>
</dbReference>
<dbReference type="InterPro" id="IPR013149">
    <property type="entry name" value="ADH-like_C"/>
</dbReference>
<dbReference type="Gene3D" id="3.40.50.720">
    <property type="entry name" value="NAD(P)-binding Rossmann-like Domain"/>
    <property type="match status" value="1"/>
</dbReference>
<evidence type="ECO:0000256" key="1">
    <source>
        <dbReference type="ARBA" id="ARBA00023002"/>
    </source>
</evidence>
<sequence>MPSIVPNNRLVFNKVPTGYPVPGETTRIDTNEKIDLDAPLNGGVLIKVVVVAIDPYLRGRMRDASIKSYAPPFLLGEPITNFGVGLVIRSENPNFKQGDRVYGTFEFQKYVIKHDTSNLIVLKNEEKLPWTAYLGVCGMPGQTAYIGWKLYAQAKKGETVFVTTAAGPVGSNVVQIAKSEGLKVIASAGSDEKVEFIKSLGADVVFNYKKKDTLEALKELGHGIDIYWDHVGGKMLEDALSAMNDFGRIVVCGAIAGYNNDKPYAISNLHYVLTKRLTMHGFIVLDLLKDHIQEFYSEYPKRITSGQVKHHEQIYKGLEGAEQALLDTLKGDNQGKPVAVLSEEDL</sequence>
<dbReference type="InterPro" id="IPR036291">
    <property type="entry name" value="NAD(P)-bd_dom_sf"/>
</dbReference>
<dbReference type="SUPFAM" id="SSF50129">
    <property type="entry name" value="GroES-like"/>
    <property type="match status" value="1"/>
</dbReference>
<dbReference type="InterPro" id="IPR041694">
    <property type="entry name" value="ADH_N_2"/>
</dbReference>
<organism evidence="3 4">
    <name type="scientific">Sphaerobolus stellatus (strain SS14)</name>
    <dbReference type="NCBI Taxonomy" id="990650"/>
    <lineage>
        <taxon>Eukaryota</taxon>
        <taxon>Fungi</taxon>
        <taxon>Dikarya</taxon>
        <taxon>Basidiomycota</taxon>
        <taxon>Agaricomycotina</taxon>
        <taxon>Agaricomycetes</taxon>
        <taxon>Phallomycetidae</taxon>
        <taxon>Geastrales</taxon>
        <taxon>Sphaerobolaceae</taxon>
        <taxon>Sphaerobolus</taxon>
    </lineage>
</organism>
<keyword evidence="4" id="KW-1185">Reference proteome</keyword>
<reference evidence="3 4" key="1">
    <citation type="submission" date="2014-06" db="EMBL/GenBank/DDBJ databases">
        <title>Evolutionary Origins and Diversification of the Mycorrhizal Mutualists.</title>
        <authorList>
            <consortium name="DOE Joint Genome Institute"/>
            <consortium name="Mycorrhizal Genomics Consortium"/>
            <person name="Kohler A."/>
            <person name="Kuo A."/>
            <person name="Nagy L.G."/>
            <person name="Floudas D."/>
            <person name="Copeland A."/>
            <person name="Barry K.W."/>
            <person name="Cichocki N."/>
            <person name="Veneault-Fourrey C."/>
            <person name="LaButti K."/>
            <person name="Lindquist E.A."/>
            <person name="Lipzen A."/>
            <person name="Lundell T."/>
            <person name="Morin E."/>
            <person name="Murat C."/>
            <person name="Riley R."/>
            <person name="Ohm R."/>
            <person name="Sun H."/>
            <person name="Tunlid A."/>
            <person name="Henrissat B."/>
            <person name="Grigoriev I.V."/>
            <person name="Hibbett D.S."/>
            <person name="Martin F."/>
        </authorList>
    </citation>
    <scope>NUCLEOTIDE SEQUENCE [LARGE SCALE GENOMIC DNA]</scope>
    <source>
        <strain evidence="3 4">SS14</strain>
    </source>
</reference>
<dbReference type="AlphaFoldDB" id="A0A0C9U497"/>
<keyword evidence="1" id="KW-0560">Oxidoreductase</keyword>